<reference evidence="6 7" key="1">
    <citation type="submission" date="2019-02" db="EMBL/GenBank/DDBJ databases">
        <title>Genome sequencing of the rare red list fungi Hericium alpestre (H. flagellum).</title>
        <authorList>
            <person name="Buettner E."/>
            <person name="Kellner H."/>
        </authorList>
    </citation>
    <scope>NUCLEOTIDE SEQUENCE [LARGE SCALE GENOMIC DNA]</scope>
    <source>
        <strain evidence="6 7">DSM 108284</strain>
    </source>
</reference>
<organism evidence="6 7">
    <name type="scientific">Hericium alpestre</name>
    <dbReference type="NCBI Taxonomy" id="135208"/>
    <lineage>
        <taxon>Eukaryota</taxon>
        <taxon>Fungi</taxon>
        <taxon>Dikarya</taxon>
        <taxon>Basidiomycota</taxon>
        <taxon>Agaricomycotina</taxon>
        <taxon>Agaricomycetes</taxon>
        <taxon>Russulales</taxon>
        <taxon>Hericiaceae</taxon>
        <taxon>Hericium</taxon>
    </lineage>
</organism>
<gene>
    <name evidence="6" type="ORF">EWM64_g923</name>
</gene>
<evidence type="ECO:0000313" key="6">
    <source>
        <dbReference type="EMBL" id="TFY83087.1"/>
    </source>
</evidence>
<dbReference type="AlphaFoldDB" id="A0A4Z0A9S1"/>
<dbReference type="SUPFAM" id="SSF144232">
    <property type="entry name" value="HIT/MYND zinc finger-like"/>
    <property type="match status" value="1"/>
</dbReference>
<dbReference type="InterPro" id="IPR002893">
    <property type="entry name" value="Znf_MYND"/>
</dbReference>
<keyword evidence="1" id="KW-0479">Metal-binding</keyword>
<accession>A0A4Z0A9S1</accession>
<dbReference type="InterPro" id="IPR024119">
    <property type="entry name" value="TF_DEAF-1"/>
</dbReference>
<evidence type="ECO:0000313" key="7">
    <source>
        <dbReference type="Proteomes" id="UP000298061"/>
    </source>
</evidence>
<dbReference type="OrthoDB" id="432970at2759"/>
<dbReference type="Pfam" id="PF01753">
    <property type="entry name" value="zf-MYND"/>
    <property type="match status" value="1"/>
</dbReference>
<sequence length="210" mass="23975">MSFKRFVLIMCFQPKHATNLDGPSITLDLFFYLLKAHVIEWTEAQQFADYDAQTQYQANRLMCLLNCLFTPASRPEWIRATWVTPDRMSLPPKLWLFSPDGPQTSETVNAERKPGTFFITPEILNPTLLPDEVRLMRWTQRPSIALLRSVVVSEGTPASKPSCGYCRRVTTTVGLKKCSGCKAVYYCGDDCQAEHWKQHKSLCKAYARGQ</sequence>
<keyword evidence="2 4" id="KW-0863">Zinc-finger</keyword>
<dbReference type="PROSITE" id="PS01360">
    <property type="entry name" value="ZF_MYND_1"/>
    <property type="match status" value="1"/>
</dbReference>
<name>A0A4Z0A9S1_9AGAM</name>
<keyword evidence="7" id="KW-1185">Reference proteome</keyword>
<dbReference type="EMBL" id="SFCI01000054">
    <property type="protein sequence ID" value="TFY83087.1"/>
    <property type="molecule type" value="Genomic_DNA"/>
</dbReference>
<proteinExistence type="predicted"/>
<dbReference type="PANTHER" id="PTHR10237:SF14">
    <property type="entry name" value="MYND-TYPE DOMAIN-CONTAINING PROTEIN"/>
    <property type="match status" value="1"/>
</dbReference>
<dbReference type="GO" id="GO:0000981">
    <property type="term" value="F:DNA-binding transcription factor activity, RNA polymerase II-specific"/>
    <property type="evidence" value="ECO:0007669"/>
    <property type="project" value="TreeGrafter"/>
</dbReference>
<evidence type="ECO:0000256" key="2">
    <source>
        <dbReference type="ARBA" id="ARBA00022771"/>
    </source>
</evidence>
<keyword evidence="3" id="KW-0862">Zinc</keyword>
<evidence type="ECO:0000256" key="4">
    <source>
        <dbReference type="PROSITE-ProRule" id="PRU00134"/>
    </source>
</evidence>
<evidence type="ECO:0000256" key="3">
    <source>
        <dbReference type="ARBA" id="ARBA00022833"/>
    </source>
</evidence>
<dbReference type="Gene3D" id="6.10.140.2220">
    <property type="match status" value="1"/>
</dbReference>
<dbReference type="PANTHER" id="PTHR10237">
    <property type="entry name" value="DEFORMED EPIDERMAL AUTOREGULATORY FACTOR 1 HOMOLOG SUPPRESSIN"/>
    <property type="match status" value="1"/>
</dbReference>
<dbReference type="Proteomes" id="UP000298061">
    <property type="component" value="Unassembled WGS sequence"/>
</dbReference>
<evidence type="ECO:0000259" key="5">
    <source>
        <dbReference type="PROSITE" id="PS50865"/>
    </source>
</evidence>
<protein>
    <recommendedName>
        <fullName evidence="5">MYND-type domain-containing protein</fullName>
    </recommendedName>
</protein>
<comment type="caution">
    <text evidence="6">The sequence shown here is derived from an EMBL/GenBank/DDBJ whole genome shotgun (WGS) entry which is preliminary data.</text>
</comment>
<dbReference type="STRING" id="135208.A0A4Z0A9S1"/>
<dbReference type="GO" id="GO:0008270">
    <property type="term" value="F:zinc ion binding"/>
    <property type="evidence" value="ECO:0007669"/>
    <property type="project" value="UniProtKB-KW"/>
</dbReference>
<evidence type="ECO:0000256" key="1">
    <source>
        <dbReference type="ARBA" id="ARBA00022723"/>
    </source>
</evidence>
<feature type="domain" description="MYND-type" evidence="5">
    <location>
        <begin position="163"/>
        <end position="203"/>
    </location>
</feature>
<dbReference type="PROSITE" id="PS50865">
    <property type="entry name" value="ZF_MYND_2"/>
    <property type="match status" value="1"/>
</dbReference>
<dbReference type="GO" id="GO:0005634">
    <property type="term" value="C:nucleus"/>
    <property type="evidence" value="ECO:0007669"/>
    <property type="project" value="TreeGrafter"/>
</dbReference>